<protein>
    <submittedName>
        <fullName evidence="3">(northern house mosquito) hypothetical protein</fullName>
    </submittedName>
</protein>
<keyword evidence="1" id="KW-0472">Membrane</keyword>
<feature type="chain" id="PRO_5034936237" evidence="2">
    <location>
        <begin position="20"/>
        <end position="112"/>
    </location>
</feature>
<evidence type="ECO:0000256" key="1">
    <source>
        <dbReference type="SAM" id="Phobius"/>
    </source>
</evidence>
<dbReference type="AlphaFoldDB" id="A0A8D8G337"/>
<accession>A0A8D8G337</accession>
<organism evidence="3">
    <name type="scientific">Culex pipiens</name>
    <name type="common">House mosquito</name>
    <dbReference type="NCBI Taxonomy" id="7175"/>
    <lineage>
        <taxon>Eukaryota</taxon>
        <taxon>Metazoa</taxon>
        <taxon>Ecdysozoa</taxon>
        <taxon>Arthropoda</taxon>
        <taxon>Hexapoda</taxon>
        <taxon>Insecta</taxon>
        <taxon>Pterygota</taxon>
        <taxon>Neoptera</taxon>
        <taxon>Endopterygota</taxon>
        <taxon>Diptera</taxon>
        <taxon>Nematocera</taxon>
        <taxon>Culicoidea</taxon>
        <taxon>Culicidae</taxon>
        <taxon>Culicinae</taxon>
        <taxon>Culicini</taxon>
        <taxon>Culex</taxon>
        <taxon>Culex</taxon>
    </lineage>
</organism>
<feature type="transmembrane region" description="Helical" evidence="1">
    <location>
        <begin position="51"/>
        <end position="71"/>
    </location>
</feature>
<evidence type="ECO:0000256" key="2">
    <source>
        <dbReference type="SAM" id="SignalP"/>
    </source>
</evidence>
<reference evidence="3" key="1">
    <citation type="submission" date="2021-05" db="EMBL/GenBank/DDBJ databases">
        <authorList>
            <person name="Alioto T."/>
            <person name="Alioto T."/>
            <person name="Gomez Garrido J."/>
        </authorList>
    </citation>
    <scope>NUCLEOTIDE SEQUENCE</scope>
</reference>
<dbReference type="EMBL" id="HBUE01120450">
    <property type="protein sequence ID" value="CAG6492238.1"/>
    <property type="molecule type" value="Transcribed_RNA"/>
</dbReference>
<keyword evidence="1" id="KW-0812">Transmembrane</keyword>
<proteinExistence type="predicted"/>
<feature type="transmembrane region" description="Helical" evidence="1">
    <location>
        <begin position="78"/>
        <end position="95"/>
    </location>
</feature>
<sequence>MQFLTIFLLFTLLPTPTLLCSIAAALLDDQPPALAEPFAKLLADLDSNTPAAVWVWVALLFVALLLLMPLLFKITIALFWRLLLLLLLVNVDAVGQEAVATRLDLWWTVSVV</sequence>
<feature type="signal peptide" evidence="2">
    <location>
        <begin position="1"/>
        <end position="19"/>
    </location>
</feature>
<evidence type="ECO:0000313" key="3">
    <source>
        <dbReference type="EMBL" id="CAG6492238.1"/>
    </source>
</evidence>
<keyword evidence="2" id="KW-0732">Signal</keyword>
<keyword evidence="1" id="KW-1133">Transmembrane helix</keyword>
<name>A0A8D8G337_CULPI</name>